<protein>
    <submittedName>
        <fullName evidence="13">Sodium:proton antiporter</fullName>
    </submittedName>
</protein>
<organism evidence="13 14">
    <name type="scientific">Gordonia pseudamarae</name>
    <dbReference type="NCBI Taxonomy" id="2831662"/>
    <lineage>
        <taxon>Bacteria</taxon>
        <taxon>Bacillati</taxon>
        <taxon>Actinomycetota</taxon>
        <taxon>Actinomycetes</taxon>
        <taxon>Mycobacteriales</taxon>
        <taxon>Gordoniaceae</taxon>
        <taxon>Gordonia</taxon>
    </lineage>
</organism>
<evidence type="ECO:0000256" key="7">
    <source>
        <dbReference type="ARBA" id="ARBA00023065"/>
    </source>
</evidence>
<evidence type="ECO:0000313" key="13">
    <source>
        <dbReference type="EMBL" id="QHN34495.1"/>
    </source>
</evidence>
<evidence type="ECO:0000256" key="2">
    <source>
        <dbReference type="ARBA" id="ARBA00022448"/>
    </source>
</evidence>
<feature type="transmembrane region" description="Helical" evidence="11">
    <location>
        <begin position="451"/>
        <end position="472"/>
    </location>
</feature>
<evidence type="ECO:0000256" key="3">
    <source>
        <dbReference type="ARBA" id="ARBA00022475"/>
    </source>
</evidence>
<keyword evidence="6" id="KW-0915">Sodium</keyword>
<feature type="transmembrane region" description="Helical" evidence="11">
    <location>
        <begin position="27"/>
        <end position="45"/>
    </location>
</feature>
<comment type="subcellular location">
    <subcellularLocation>
        <location evidence="1">Cell membrane</location>
        <topology evidence="1">Multi-pass membrane protein</topology>
    </subcellularLocation>
</comment>
<dbReference type="PANTHER" id="PTHR10110:SF86">
    <property type="entry name" value="SODIUM_HYDROGEN EXCHANGER 7"/>
    <property type="match status" value="1"/>
</dbReference>
<feature type="domain" description="Cation/H+ exchanger transmembrane" evidence="12">
    <location>
        <begin position="14"/>
        <end position="329"/>
    </location>
</feature>
<feature type="transmembrane region" description="Helical" evidence="11">
    <location>
        <begin position="85"/>
        <end position="106"/>
    </location>
</feature>
<feature type="transmembrane region" description="Helical" evidence="11">
    <location>
        <begin position="229"/>
        <end position="249"/>
    </location>
</feature>
<feature type="region of interest" description="Disordered" evidence="10">
    <location>
        <begin position="526"/>
        <end position="545"/>
    </location>
</feature>
<dbReference type="InterPro" id="IPR006153">
    <property type="entry name" value="Cation/H_exchanger_TM"/>
</dbReference>
<keyword evidence="3" id="KW-1003">Cell membrane</keyword>
<feature type="transmembrane region" description="Helical" evidence="11">
    <location>
        <begin position="269"/>
        <end position="287"/>
    </location>
</feature>
<evidence type="ECO:0000256" key="5">
    <source>
        <dbReference type="ARBA" id="ARBA00022989"/>
    </source>
</evidence>
<keyword evidence="9" id="KW-0739">Sodium transport</keyword>
<dbReference type="RefSeq" id="WP_213247656.1">
    <property type="nucleotide sequence ID" value="NZ_CP045806.1"/>
</dbReference>
<evidence type="ECO:0000256" key="6">
    <source>
        <dbReference type="ARBA" id="ARBA00023053"/>
    </source>
</evidence>
<dbReference type="PANTHER" id="PTHR10110">
    <property type="entry name" value="SODIUM/HYDROGEN EXCHANGER"/>
    <property type="match status" value="1"/>
</dbReference>
<feature type="transmembrane region" description="Helical" evidence="11">
    <location>
        <begin position="54"/>
        <end position="73"/>
    </location>
</feature>
<evidence type="ECO:0000256" key="1">
    <source>
        <dbReference type="ARBA" id="ARBA00004651"/>
    </source>
</evidence>
<accession>A0ABX6IGV5</accession>
<dbReference type="Pfam" id="PF00999">
    <property type="entry name" value="Na_H_Exchanger"/>
    <property type="match status" value="1"/>
</dbReference>
<dbReference type="Proteomes" id="UP001059836">
    <property type="component" value="Chromosome"/>
</dbReference>
<keyword evidence="5 11" id="KW-1133">Transmembrane helix</keyword>
<keyword evidence="2" id="KW-0813">Transport</keyword>
<feature type="transmembrane region" description="Helical" evidence="11">
    <location>
        <begin position="299"/>
        <end position="327"/>
    </location>
</feature>
<keyword evidence="4 11" id="KW-0812">Transmembrane</keyword>
<evidence type="ECO:0000259" key="12">
    <source>
        <dbReference type="Pfam" id="PF00999"/>
    </source>
</evidence>
<sequence length="599" mass="63998">MEKILVVVVGVLAVALAQEIGPRIRISPPLILVVTGAIVGILPFIPEIELDPEWILVGVLPPLLYSAAVSMPAMDFRRELGTISALSFLLVLVSAVGLGFFFTWLIPDLGIATGIALGAIVSPTDAVATSIAKRVGAPSRVIAVLEGESMLNDASALVLLRAAVAATASSISFAGVAVNFLYAVLAAVVIGAIVGAVNLRVGALVRNATVNTAISFTVPFLAYLPAEELGASGLVAAVTAGLVTGTGAVKYLTPQHRFSDRQNWRTIELILEGGVFLIMGLELYGLVRDAQRDHSGVLAALGIGVAALVVVTAIRAIYVVPLVWWLGYKAGRRSDQREFLADASEAVHARRLEFDPAERAGRRRPGMRRLLRRRRLDDLGDADLSGVSVDTAALYDSRLTRRLADIDYVLAAPMGRAEGTIIIWAGMRGVVTLAAAQTLPADTESRPMLVLIAFVVAALSLLVQGGTLPLLIKRLKLPDMSQNRAAGRARLRREMGVAASRVIAESPSVHDSPALRARVVQWTQRADEQKQADDEADDTMPSPAQIGAEYTRIRRAIIAAQREILLRHRESGVYSSGLLTRELAQLDAEEISLDMRAAE</sequence>
<gene>
    <name evidence="13" type="ORF">GII31_05855</name>
</gene>
<dbReference type="Gene3D" id="6.10.140.1330">
    <property type="match status" value="1"/>
</dbReference>
<feature type="transmembrane region" description="Helical" evidence="11">
    <location>
        <begin position="421"/>
        <end position="439"/>
    </location>
</feature>
<evidence type="ECO:0000256" key="10">
    <source>
        <dbReference type="SAM" id="MobiDB-lite"/>
    </source>
</evidence>
<evidence type="ECO:0000256" key="8">
    <source>
        <dbReference type="ARBA" id="ARBA00023136"/>
    </source>
</evidence>
<proteinExistence type="predicted"/>
<dbReference type="InterPro" id="IPR018422">
    <property type="entry name" value="Cation/H_exchanger_CPA1"/>
</dbReference>
<evidence type="ECO:0000256" key="9">
    <source>
        <dbReference type="ARBA" id="ARBA00023201"/>
    </source>
</evidence>
<keyword evidence="14" id="KW-1185">Reference proteome</keyword>
<evidence type="ECO:0000256" key="11">
    <source>
        <dbReference type="SAM" id="Phobius"/>
    </source>
</evidence>
<feature type="transmembrane region" description="Helical" evidence="11">
    <location>
        <begin position="180"/>
        <end position="197"/>
    </location>
</feature>
<dbReference type="EMBL" id="CP045809">
    <property type="protein sequence ID" value="QHN34495.1"/>
    <property type="molecule type" value="Genomic_DNA"/>
</dbReference>
<keyword evidence="8 11" id="KW-0472">Membrane</keyword>
<evidence type="ECO:0000256" key="4">
    <source>
        <dbReference type="ARBA" id="ARBA00022692"/>
    </source>
</evidence>
<reference evidence="13" key="1">
    <citation type="journal article" date="2021" name="Nat. Microbiol.">
        <title>Cocultivation of an ultrasmall environmental parasitic bacterium with lytic ability against bacteria associated with wastewater foams.</title>
        <authorList>
            <person name="Batinovic S."/>
            <person name="Rose J.J.A."/>
            <person name="Ratcliffe J."/>
            <person name="Seviour R.J."/>
            <person name="Petrovski S."/>
        </authorList>
    </citation>
    <scope>NUCLEOTIDE SEQUENCE</scope>
    <source>
        <strain evidence="13">CON9</strain>
    </source>
</reference>
<keyword evidence="7" id="KW-0406">Ion transport</keyword>
<name>A0ABX6IGV5_9ACTN</name>
<feature type="transmembrane region" description="Helical" evidence="11">
    <location>
        <begin position="204"/>
        <end position="223"/>
    </location>
</feature>
<evidence type="ECO:0000313" key="14">
    <source>
        <dbReference type="Proteomes" id="UP001059836"/>
    </source>
</evidence>